<organism evidence="2 3">
    <name type="scientific">Vibrio cholerae</name>
    <dbReference type="NCBI Taxonomy" id="666"/>
    <lineage>
        <taxon>Bacteria</taxon>
        <taxon>Pseudomonadati</taxon>
        <taxon>Pseudomonadota</taxon>
        <taxon>Gammaproteobacteria</taxon>
        <taxon>Vibrionales</taxon>
        <taxon>Vibrionaceae</taxon>
        <taxon>Vibrio</taxon>
    </lineage>
</organism>
<evidence type="ECO:0000313" key="2">
    <source>
        <dbReference type="EMBL" id="CSC94783.1"/>
    </source>
</evidence>
<feature type="compositionally biased region" description="Polar residues" evidence="1">
    <location>
        <begin position="32"/>
        <end position="47"/>
    </location>
</feature>
<gene>
    <name evidence="2" type="ORF">ERS013200_02698</name>
</gene>
<evidence type="ECO:0000256" key="1">
    <source>
        <dbReference type="SAM" id="MobiDB-lite"/>
    </source>
</evidence>
<reference evidence="2 3" key="1">
    <citation type="submission" date="2015-07" db="EMBL/GenBank/DDBJ databases">
        <authorList>
            <consortium name="Pathogen Informatics"/>
        </authorList>
    </citation>
    <scope>NUCLEOTIDE SEQUENCE [LARGE SCALE GENOMIC DNA]</scope>
    <source>
        <strain evidence="2 3">A316</strain>
    </source>
</reference>
<evidence type="ECO:0000313" key="3">
    <source>
        <dbReference type="Proteomes" id="UP000041770"/>
    </source>
</evidence>
<protein>
    <submittedName>
        <fullName evidence="2">Uncharacterized protein</fullName>
    </submittedName>
</protein>
<feature type="region of interest" description="Disordered" evidence="1">
    <location>
        <begin position="28"/>
        <end position="47"/>
    </location>
</feature>
<sequence length="47" mass="5378">MASTEHTGYARHSLLSWRRQPLRCLHPEPLLKSSQTGYQSNPLDNLS</sequence>
<dbReference type="Proteomes" id="UP000041770">
    <property type="component" value="Unassembled WGS sequence"/>
</dbReference>
<accession>A0A656A3N4</accession>
<name>A0A656A3N4_VIBCL</name>
<dbReference type="EMBL" id="CWQY01000019">
    <property type="protein sequence ID" value="CSC94783.1"/>
    <property type="molecule type" value="Genomic_DNA"/>
</dbReference>
<proteinExistence type="predicted"/>
<dbReference type="AlphaFoldDB" id="A0A656A3N4"/>